<dbReference type="EMBL" id="CM055108">
    <property type="protein sequence ID" value="KAJ7524973.1"/>
    <property type="molecule type" value="Genomic_DNA"/>
</dbReference>
<sequence length="104" mass="11813">MFRKYGLCSFYNNNHLHYLLTLESALKSKQLWLPSSMQSSDPSVSIPICGGSFSFCDACLLSFFLRSMCRSFTLLDLDKPLLPKQLSHLHLLHRITGSSLRMAV</sequence>
<evidence type="ECO:0000313" key="2">
    <source>
        <dbReference type="Proteomes" id="UP001162992"/>
    </source>
</evidence>
<name>A0ACC2B5A4_DIPCM</name>
<keyword evidence="2" id="KW-1185">Reference proteome</keyword>
<organism evidence="1 2">
    <name type="scientific">Diphasiastrum complanatum</name>
    <name type="common">Issler's clubmoss</name>
    <name type="synonym">Lycopodium complanatum</name>
    <dbReference type="NCBI Taxonomy" id="34168"/>
    <lineage>
        <taxon>Eukaryota</taxon>
        <taxon>Viridiplantae</taxon>
        <taxon>Streptophyta</taxon>
        <taxon>Embryophyta</taxon>
        <taxon>Tracheophyta</taxon>
        <taxon>Lycopodiopsida</taxon>
        <taxon>Lycopodiales</taxon>
        <taxon>Lycopodiaceae</taxon>
        <taxon>Lycopodioideae</taxon>
        <taxon>Diphasiastrum</taxon>
    </lineage>
</organism>
<dbReference type="Proteomes" id="UP001162992">
    <property type="component" value="Chromosome 17"/>
</dbReference>
<accession>A0ACC2B5A4</accession>
<proteinExistence type="predicted"/>
<evidence type="ECO:0000313" key="1">
    <source>
        <dbReference type="EMBL" id="KAJ7524973.1"/>
    </source>
</evidence>
<protein>
    <submittedName>
        <fullName evidence="1">Uncharacterized protein</fullName>
    </submittedName>
</protein>
<reference evidence="2" key="1">
    <citation type="journal article" date="2024" name="Proc. Natl. Acad. Sci. U.S.A.">
        <title>Extraordinary preservation of gene collinearity over three hundred million years revealed in homosporous lycophytes.</title>
        <authorList>
            <person name="Li C."/>
            <person name="Wickell D."/>
            <person name="Kuo L.Y."/>
            <person name="Chen X."/>
            <person name="Nie B."/>
            <person name="Liao X."/>
            <person name="Peng D."/>
            <person name="Ji J."/>
            <person name="Jenkins J."/>
            <person name="Williams M."/>
            <person name="Shu S."/>
            <person name="Plott C."/>
            <person name="Barry K."/>
            <person name="Rajasekar S."/>
            <person name="Grimwood J."/>
            <person name="Han X."/>
            <person name="Sun S."/>
            <person name="Hou Z."/>
            <person name="He W."/>
            <person name="Dai G."/>
            <person name="Sun C."/>
            <person name="Schmutz J."/>
            <person name="Leebens-Mack J.H."/>
            <person name="Li F.W."/>
            <person name="Wang L."/>
        </authorList>
    </citation>
    <scope>NUCLEOTIDE SEQUENCE [LARGE SCALE GENOMIC DNA]</scope>
    <source>
        <strain evidence="2">cv. PW_Plant_1</strain>
    </source>
</reference>
<comment type="caution">
    <text evidence="1">The sequence shown here is derived from an EMBL/GenBank/DDBJ whole genome shotgun (WGS) entry which is preliminary data.</text>
</comment>
<gene>
    <name evidence="1" type="ORF">O6H91_17G030400</name>
</gene>